<keyword evidence="10" id="KW-1185">Reference proteome</keyword>
<evidence type="ECO:0000256" key="3">
    <source>
        <dbReference type="ARBA" id="ARBA00022475"/>
    </source>
</evidence>
<feature type="transmembrane region" description="Helical" evidence="7">
    <location>
        <begin position="59"/>
        <end position="83"/>
    </location>
</feature>
<evidence type="ECO:0000256" key="5">
    <source>
        <dbReference type="ARBA" id="ARBA00022989"/>
    </source>
</evidence>
<dbReference type="InterPro" id="IPR032818">
    <property type="entry name" value="DedA-like"/>
</dbReference>
<accession>A0A7W9KHQ8</accession>
<reference evidence="9 10" key="1">
    <citation type="submission" date="2020-08" db="EMBL/GenBank/DDBJ databases">
        <title>Sequencing the genomes of 1000 actinobacteria strains.</title>
        <authorList>
            <person name="Klenk H.-P."/>
        </authorList>
    </citation>
    <scope>NUCLEOTIDE SEQUENCE [LARGE SCALE GENOMIC DNA]</scope>
    <source>
        <strain evidence="9 10">DSM 43851</strain>
    </source>
</reference>
<name>A0A7W9KHQ8_9PSEU</name>
<evidence type="ECO:0000256" key="2">
    <source>
        <dbReference type="ARBA" id="ARBA00010792"/>
    </source>
</evidence>
<feature type="transmembrane region" description="Helical" evidence="7">
    <location>
        <begin position="12"/>
        <end position="39"/>
    </location>
</feature>
<evidence type="ECO:0000313" key="10">
    <source>
        <dbReference type="Proteomes" id="UP000585638"/>
    </source>
</evidence>
<feature type="domain" description="VTT" evidence="8">
    <location>
        <begin position="39"/>
        <end position="166"/>
    </location>
</feature>
<feature type="transmembrane region" description="Helical" evidence="7">
    <location>
        <begin position="180"/>
        <end position="201"/>
    </location>
</feature>
<dbReference type="PANTHER" id="PTHR30353">
    <property type="entry name" value="INNER MEMBRANE PROTEIN DEDA-RELATED"/>
    <property type="match status" value="1"/>
</dbReference>
<dbReference type="GO" id="GO:0005886">
    <property type="term" value="C:plasma membrane"/>
    <property type="evidence" value="ECO:0007669"/>
    <property type="project" value="UniProtKB-SubCell"/>
</dbReference>
<evidence type="ECO:0000256" key="7">
    <source>
        <dbReference type="RuleBase" id="RU367016"/>
    </source>
</evidence>
<dbReference type="Pfam" id="PF09335">
    <property type="entry name" value="VTT_dom"/>
    <property type="match status" value="1"/>
</dbReference>
<comment type="subcellular location">
    <subcellularLocation>
        <location evidence="1 7">Cell membrane</location>
        <topology evidence="1 7">Multi-pass membrane protein</topology>
    </subcellularLocation>
</comment>
<evidence type="ECO:0000256" key="4">
    <source>
        <dbReference type="ARBA" id="ARBA00022692"/>
    </source>
</evidence>
<proteinExistence type="inferred from homology"/>
<dbReference type="Proteomes" id="UP000585638">
    <property type="component" value="Unassembled WGS sequence"/>
</dbReference>
<comment type="caution">
    <text evidence="9">The sequence shown here is derived from an EMBL/GenBank/DDBJ whole genome shotgun (WGS) entry which is preliminary data.</text>
</comment>
<sequence>MHPHEMAFGSLDAVGPVVLTVIALVCIFVECGFLIGLLFPGDSLLFTAGIFFAQQHHAGQAWIFAGLAWAAGVGGGQCGYLFARKTGHKFVARRDGKILNKRNLERAQRLLDGWGFWAVTLARMVPWVRTVVPTIAGAAGMNPVKFLLASIVSTAAWVGVFMTVGYFGTGLLDQVPWLKTVALVIAVGVVVTTTVVGVIHYRQDSRQPVEPVEEEPVDA</sequence>
<protein>
    <submittedName>
        <fullName evidence="9">Membrane-associated protein</fullName>
    </submittedName>
</protein>
<dbReference type="AlphaFoldDB" id="A0A7W9KHQ8"/>
<evidence type="ECO:0000259" key="8">
    <source>
        <dbReference type="Pfam" id="PF09335"/>
    </source>
</evidence>
<keyword evidence="6 7" id="KW-0472">Membrane</keyword>
<gene>
    <name evidence="9" type="ORF">BJ998_004042</name>
</gene>
<dbReference type="InterPro" id="IPR032816">
    <property type="entry name" value="VTT_dom"/>
</dbReference>
<evidence type="ECO:0000256" key="6">
    <source>
        <dbReference type="ARBA" id="ARBA00023136"/>
    </source>
</evidence>
<comment type="similarity">
    <text evidence="2 7">Belongs to the DedA family.</text>
</comment>
<keyword evidence="5 7" id="KW-1133">Transmembrane helix</keyword>
<organism evidence="9 10">
    <name type="scientific">Kutzneria kofuensis</name>
    <dbReference type="NCBI Taxonomy" id="103725"/>
    <lineage>
        <taxon>Bacteria</taxon>
        <taxon>Bacillati</taxon>
        <taxon>Actinomycetota</taxon>
        <taxon>Actinomycetes</taxon>
        <taxon>Pseudonocardiales</taxon>
        <taxon>Pseudonocardiaceae</taxon>
        <taxon>Kutzneria</taxon>
    </lineage>
</organism>
<dbReference type="RefSeq" id="WP_312890231.1">
    <property type="nucleotide sequence ID" value="NZ_BAAAWY010000001.1"/>
</dbReference>
<evidence type="ECO:0000313" key="9">
    <source>
        <dbReference type="EMBL" id="MBB5892846.1"/>
    </source>
</evidence>
<keyword evidence="3 7" id="KW-1003">Cell membrane</keyword>
<dbReference type="PANTHER" id="PTHR30353:SF0">
    <property type="entry name" value="TRANSMEMBRANE PROTEIN"/>
    <property type="match status" value="1"/>
</dbReference>
<keyword evidence="4 7" id="KW-0812">Transmembrane</keyword>
<dbReference type="EMBL" id="JACHIR010000001">
    <property type="protein sequence ID" value="MBB5892846.1"/>
    <property type="molecule type" value="Genomic_DNA"/>
</dbReference>
<evidence type="ECO:0000256" key="1">
    <source>
        <dbReference type="ARBA" id="ARBA00004651"/>
    </source>
</evidence>
<feature type="transmembrane region" description="Helical" evidence="7">
    <location>
        <begin position="146"/>
        <end position="168"/>
    </location>
</feature>